<evidence type="ECO:0000256" key="6">
    <source>
        <dbReference type="SAM" id="MobiDB-lite"/>
    </source>
</evidence>
<dbReference type="InterPro" id="IPR047167">
    <property type="entry name" value="NFE2-like"/>
</dbReference>
<organism evidence="8">
    <name type="scientific">Notodromas monacha</name>
    <dbReference type="NCBI Taxonomy" id="399045"/>
    <lineage>
        <taxon>Eukaryota</taxon>
        <taxon>Metazoa</taxon>
        <taxon>Ecdysozoa</taxon>
        <taxon>Arthropoda</taxon>
        <taxon>Crustacea</taxon>
        <taxon>Oligostraca</taxon>
        <taxon>Ostracoda</taxon>
        <taxon>Podocopa</taxon>
        <taxon>Podocopida</taxon>
        <taxon>Cypridocopina</taxon>
        <taxon>Cypridoidea</taxon>
        <taxon>Cyprididae</taxon>
        <taxon>Notodromas</taxon>
    </lineage>
</organism>
<dbReference type="GO" id="GO:0000981">
    <property type="term" value="F:DNA-binding transcription factor activity, RNA polymerase II-specific"/>
    <property type="evidence" value="ECO:0007669"/>
    <property type="project" value="TreeGrafter"/>
</dbReference>
<gene>
    <name evidence="8" type="ORF">NMOB1V02_LOCUS4854</name>
</gene>
<evidence type="ECO:0000313" key="8">
    <source>
        <dbReference type="EMBL" id="CAD7277112.1"/>
    </source>
</evidence>
<proteinExistence type="predicted"/>
<keyword evidence="4" id="KW-0804">Transcription</keyword>
<keyword evidence="1" id="KW-0805">Transcription regulation</keyword>
<reference evidence="8" key="1">
    <citation type="submission" date="2020-11" db="EMBL/GenBank/DDBJ databases">
        <authorList>
            <person name="Tran Van P."/>
        </authorList>
    </citation>
    <scope>NUCLEOTIDE SEQUENCE</scope>
</reference>
<dbReference type="PANTHER" id="PTHR24411">
    <property type="entry name" value="NUCLEAR FACTOR ERYTHROID 2-RELATED FACTOR"/>
    <property type="match status" value="1"/>
</dbReference>
<feature type="compositionally biased region" description="Basic and acidic residues" evidence="6">
    <location>
        <begin position="74"/>
        <end position="83"/>
    </location>
</feature>
<dbReference type="AlphaFoldDB" id="A0A7R9BL78"/>
<feature type="domain" description="Basic leucine zipper" evidence="7">
    <location>
        <begin position="97"/>
        <end position="136"/>
    </location>
</feature>
<dbReference type="Proteomes" id="UP000678499">
    <property type="component" value="Unassembled WGS sequence"/>
</dbReference>
<feature type="region of interest" description="Disordered" evidence="6">
    <location>
        <begin position="28"/>
        <end position="83"/>
    </location>
</feature>
<dbReference type="PANTHER" id="PTHR24411:SF55">
    <property type="entry name" value="SEGMENTATION PROTEIN CAP'N'COLLAR"/>
    <property type="match status" value="1"/>
</dbReference>
<dbReference type="Pfam" id="PF03131">
    <property type="entry name" value="bZIP_Maf"/>
    <property type="match status" value="1"/>
</dbReference>
<evidence type="ECO:0000259" key="7">
    <source>
        <dbReference type="Pfam" id="PF03131"/>
    </source>
</evidence>
<dbReference type="InterPro" id="IPR008917">
    <property type="entry name" value="TF_DNA-bd_sf"/>
</dbReference>
<protein>
    <recommendedName>
        <fullName evidence="7">Basic leucine zipper domain-containing protein</fullName>
    </recommendedName>
</protein>
<evidence type="ECO:0000256" key="2">
    <source>
        <dbReference type="ARBA" id="ARBA00023125"/>
    </source>
</evidence>
<name>A0A7R9BL78_9CRUS</name>
<dbReference type="EMBL" id="CAJPEX010000799">
    <property type="protein sequence ID" value="CAG0917264.1"/>
    <property type="molecule type" value="Genomic_DNA"/>
</dbReference>
<keyword evidence="9" id="KW-1185">Reference proteome</keyword>
<keyword evidence="5" id="KW-0539">Nucleus</keyword>
<feature type="compositionally biased region" description="Basic and acidic residues" evidence="6">
    <location>
        <begin position="40"/>
        <end position="50"/>
    </location>
</feature>
<keyword evidence="3" id="KW-0010">Activator</keyword>
<dbReference type="InterPro" id="IPR004826">
    <property type="entry name" value="bZIP_Maf"/>
</dbReference>
<accession>A0A7R9BL78</accession>
<evidence type="ECO:0000256" key="5">
    <source>
        <dbReference type="ARBA" id="ARBA00023242"/>
    </source>
</evidence>
<dbReference type="EMBL" id="OA882836">
    <property type="protein sequence ID" value="CAD7277112.1"/>
    <property type="molecule type" value="Genomic_DNA"/>
</dbReference>
<keyword evidence="2" id="KW-0238">DNA-binding</keyword>
<evidence type="ECO:0000256" key="4">
    <source>
        <dbReference type="ARBA" id="ARBA00023163"/>
    </source>
</evidence>
<evidence type="ECO:0000313" key="9">
    <source>
        <dbReference type="Proteomes" id="UP000678499"/>
    </source>
</evidence>
<dbReference type="OrthoDB" id="7458135at2759"/>
<dbReference type="Gene3D" id="1.10.880.10">
    <property type="entry name" value="Transcription factor, Skn-1-like, DNA-binding domain"/>
    <property type="match status" value="1"/>
</dbReference>
<evidence type="ECO:0000256" key="3">
    <source>
        <dbReference type="ARBA" id="ARBA00023159"/>
    </source>
</evidence>
<dbReference type="GO" id="GO:0000978">
    <property type="term" value="F:RNA polymerase II cis-regulatory region sequence-specific DNA binding"/>
    <property type="evidence" value="ECO:0007669"/>
    <property type="project" value="InterPro"/>
</dbReference>
<dbReference type="GO" id="GO:0005634">
    <property type="term" value="C:nucleus"/>
    <property type="evidence" value="ECO:0007669"/>
    <property type="project" value="TreeGrafter"/>
</dbReference>
<dbReference type="SUPFAM" id="SSF47454">
    <property type="entry name" value="A DNA-binding domain in eukaryotic transcription factors"/>
    <property type="match status" value="1"/>
</dbReference>
<evidence type="ECO:0000256" key="1">
    <source>
        <dbReference type="ARBA" id="ARBA00023015"/>
    </source>
</evidence>
<sequence length="233" mass="26084">MSMLFNPWVFPHPFLQIPIASLISGHSSPAEQETEGAIDLSKKTNLRDDSSWCPASPRTSDDDAFSSSSGSKGYSKEDSQACRDEKRALQLGIPIPVQEIINLPMDEFNERLSKQDLTEAQLSLIRDIRRRGKNKQLRDKDGNRLSPYKYGLEHTGKDGKVVMVPLSSSTSVQLVKDEDGHPVGSPHALRHQEAYEQTYVMVPGSGYHSNLVLSYREPDSYCKREDNLRGLHG</sequence>